<sequence>MKHFFTGEIISGELSPDKSEFTVTEIKNIHTQSIWNENQLREMYDFLTKVKNSGEDSLIISTGTFPVLINRIEIEKLHQELQAILSNGTV</sequence>
<name>A0A292YEL4_9BACL</name>
<accession>A0A292YEL4</accession>
<comment type="caution">
    <text evidence="1">The sequence shown here is derived from an EMBL/GenBank/DDBJ whole genome shotgun (WGS) entry which is preliminary data.</text>
</comment>
<dbReference type="EMBL" id="BDUF01000109">
    <property type="protein sequence ID" value="GAX91722.1"/>
    <property type="molecule type" value="Genomic_DNA"/>
</dbReference>
<evidence type="ECO:0000313" key="2">
    <source>
        <dbReference type="Proteomes" id="UP000217785"/>
    </source>
</evidence>
<dbReference type="OrthoDB" id="2680373at2"/>
<gene>
    <name evidence="1" type="ORF">EFBL_3413</name>
</gene>
<keyword evidence="2" id="KW-1185">Reference proteome</keyword>
<organism evidence="1 2">
    <name type="scientific">Effusibacillus lacus</name>
    <dbReference type="NCBI Taxonomy" id="1348429"/>
    <lineage>
        <taxon>Bacteria</taxon>
        <taxon>Bacillati</taxon>
        <taxon>Bacillota</taxon>
        <taxon>Bacilli</taxon>
        <taxon>Bacillales</taxon>
        <taxon>Alicyclobacillaceae</taxon>
        <taxon>Effusibacillus</taxon>
    </lineage>
</organism>
<reference evidence="2" key="1">
    <citation type="submission" date="2017-07" db="EMBL/GenBank/DDBJ databases">
        <title>Draft genome sequence of Effusibacillus lacus strain skLN1.</title>
        <authorList>
            <person name="Watanabe M."/>
            <person name="Kojima H."/>
            <person name="Fukui M."/>
        </authorList>
    </citation>
    <scope>NUCLEOTIDE SEQUENCE [LARGE SCALE GENOMIC DNA]</scope>
    <source>
        <strain evidence="2">skLN1</strain>
    </source>
</reference>
<dbReference type="AlphaFoldDB" id="A0A292YEL4"/>
<protein>
    <submittedName>
        <fullName evidence="1">Uncharacterized protein</fullName>
    </submittedName>
</protein>
<evidence type="ECO:0000313" key="1">
    <source>
        <dbReference type="EMBL" id="GAX91722.1"/>
    </source>
</evidence>
<dbReference type="RefSeq" id="WP_096183791.1">
    <property type="nucleotide sequence ID" value="NZ_BDUF01000109.1"/>
</dbReference>
<dbReference type="Proteomes" id="UP000217785">
    <property type="component" value="Unassembled WGS sequence"/>
</dbReference>
<proteinExistence type="predicted"/>